<evidence type="ECO:0000256" key="1">
    <source>
        <dbReference type="SAM" id="MobiDB-lite"/>
    </source>
</evidence>
<proteinExistence type="predicted"/>
<reference evidence="2" key="1">
    <citation type="journal article" date="2023" name="PLoS Negl. Trop. Dis.">
        <title>A genome sequence for Biomphalaria pfeifferi, the major vector snail for the human-infecting parasite Schistosoma mansoni.</title>
        <authorList>
            <person name="Bu L."/>
            <person name="Lu L."/>
            <person name="Laidemitt M.R."/>
            <person name="Zhang S.M."/>
            <person name="Mutuku M."/>
            <person name="Mkoji G."/>
            <person name="Steinauer M."/>
            <person name="Loker E.S."/>
        </authorList>
    </citation>
    <scope>NUCLEOTIDE SEQUENCE</scope>
    <source>
        <strain evidence="2">KasaAsao</strain>
    </source>
</reference>
<protein>
    <submittedName>
        <fullName evidence="2">Uncharacterized protein</fullName>
    </submittedName>
</protein>
<keyword evidence="3" id="KW-1185">Reference proteome</keyword>
<dbReference type="EMBL" id="JASAOG010000297">
    <property type="protein sequence ID" value="KAK0040913.1"/>
    <property type="molecule type" value="Genomic_DNA"/>
</dbReference>
<reference evidence="2" key="2">
    <citation type="submission" date="2023-04" db="EMBL/GenBank/DDBJ databases">
        <authorList>
            <person name="Bu L."/>
            <person name="Lu L."/>
            <person name="Laidemitt M.R."/>
            <person name="Zhang S.M."/>
            <person name="Mutuku M."/>
            <person name="Mkoji G."/>
            <person name="Steinauer M."/>
            <person name="Loker E.S."/>
        </authorList>
    </citation>
    <scope>NUCLEOTIDE SEQUENCE</scope>
    <source>
        <strain evidence="2">KasaAsao</strain>
        <tissue evidence="2">Whole Snail</tissue>
    </source>
</reference>
<dbReference type="Proteomes" id="UP001233172">
    <property type="component" value="Unassembled WGS sequence"/>
</dbReference>
<accession>A0AAD8AS98</accession>
<organism evidence="2 3">
    <name type="scientific">Biomphalaria pfeifferi</name>
    <name type="common">Bloodfluke planorb</name>
    <name type="synonym">Freshwater snail</name>
    <dbReference type="NCBI Taxonomy" id="112525"/>
    <lineage>
        <taxon>Eukaryota</taxon>
        <taxon>Metazoa</taxon>
        <taxon>Spiralia</taxon>
        <taxon>Lophotrochozoa</taxon>
        <taxon>Mollusca</taxon>
        <taxon>Gastropoda</taxon>
        <taxon>Heterobranchia</taxon>
        <taxon>Euthyneura</taxon>
        <taxon>Panpulmonata</taxon>
        <taxon>Hygrophila</taxon>
        <taxon>Lymnaeoidea</taxon>
        <taxon>Planorbidae</taxon>
        <taxon>Biomphalaria</taxon>
    </lineage>
</organism>
<evidence type="ECO:0000313" key="2">
    <source>
        <dbReference type="EMBL" id="KAK0040913.1"/>
    </source>
</evidence>
<sequence length="72" mass="8146">TLCDFPTPTYQLVRRQEPNSLWDPTENNQVNNRVECISGEVLKISAPRARSQSVSQQESIVSDPQTHAPYCD</sequence>
<comment type="caution">
    <text evidence="2">The sequence shown here is derived from an EMBL/GenBank/DDBJ whole genome shotgun (WGS) entry which is preliminary data.</text>
</comment>
<gene>
    <name evidence="2" type="ORF">Bpfe_029655</name>
</gene>
<evidence type="ECO:0000313" key="3">
    <source>
        <dbReference type="Proteomes" id="UP001233172"/>
    </source>
</evidence>
<feature type="region of interest" description="Disordered" evidence="1">
    <location>
        <begin position="47"/>
        <end position="72"/>
    </location>
</feature>
<feature type="non-terminal residue" evidence="2">
    <location>
        <position position="1"/>
    </location>
</feature>
<dbReference type="AlphaFoldDB" id="A0AAD8AS98"/>
<feature type="compositionally biased region" description="Low complexity" evidence="1">
    <location>
        <begin position="51"/>
        <end position="62"/>
    </location>
</feature>
<name>A0AAD8AS98_BIOPF</name>